<dbReference type="Gene3D" id="1.10.390.10">
    <property type="entry name" value="Neutral Protease Domain 2"/>
    <property type="match status" value="1"/>
</dbReference>
<protein>
    <recommendedName>
        <fullName evidence="1">Peptidase M61 catalytic domain-containing protein</fullName>
    </recommendedName>
</protein>
<proteinExistence type="predicted"/>
<dbReference type="AlphaFoldDB" id="A0A1R3RKH3"/>
<name>A0A1R3RKH3_ASPC5</name>
<dbReference type="OMA" id="YDRGMLY"/>
<reference evidence="3" key="1">
    <citation type="journal article" date="2017" name="Genome Biol.">
        <title>Comparative genomics reveals high biological diversity and specific adaptations in the industrially and medically important fungal genus Aspergillus.</title>
        <authorList>
            <person name="de Vries R.P."/>
            <person name="Riley R."/>
            <person name="Wiebenga A."/>
            <person name="Aguilar-Osorio G."/>
            <person name="Amillis S."/>
            <person name="Uchima C.A."/>
            <person name="Anderluh G."/>
            <person name="Asadollahi M."/>
            <person name="Askin M."/>
            <person name="Barry K."/>
            <person name="Battaglia E."/>
            <person name="Bayram O."/>
            <person name="Benocci T."/>
            <person name="Braus-Stromeyer S.A."/>
            <person name="Caldana C."/>
            <person name="Canovas D."/>
            <person name="Cerqueira G.C."/>
            <person name="Chen F."/>
            <person name="Chen W."/>
            <person name="Choi C."/>
            <person name="Clum A."/>
            <person name="Dos Santos R.A."/>
            <person name="Damasio A.R."/>
            <person name="Diallinas G."/>
            <person name="Emri T."/>
            <person name="Fekete E."/>
            <person name="Flipphi M."/>
            <person name="Freyberg S."/>
            <person name="Gallo A."/>
            <person name="Gournas C."/>
            <person name="Habgood R."/>
            <person name="Hainaut M."/>
            <person name="Harispe M.L."/>
            <person name="Henrissat B."/>
            <person name="Hilden K.S."/>
            <person name="Hope R."/>
            <person name="Hossain A."/>
            <person name="Karabika E."/>
            <person name="Karaffa L."/>
            <person name="Karanyi Z."/>
            <person name="Krasevec N."/>
            <person name="Kuo A."/>
            <person name="Kusch H."/>
            <person name="LaButti K."/>
            <person name="Lagendijk E.L."/>
            <person name="Lapidus A."/>
            <person name="Levasseur A."/>
            <person name="Lindquist E."/>
            <person name="Lipzen A."/>
            <person name="Logrieco A.F."/>
            <person name="MacCabe A."/>
            <person name="Maekelae M.R."/>
            <person name="Malavazi I."/>
            <person name="Melin P."/>
            <person name="Meyer V."/>
            <person name="Mielnichuk N."/>
            <person name="Miskei M."/>
            <person name="Molnar A.P."/>
            <person name="Mule G."/>
            <person name="Ngan C.Y."/>
            <person name="Orejas M."/>
            <person name="Orosz E."/>
            <person name="Ouedraogo J.P."/>
            <person name="Overkamp K.M."/>
            <person name="Park H.-S."/>
            <person name="Perrone G."/>
            <person name="Piumi F."/>
            <person name="Punt P.J."/>
            <person name="Ram A.F."/>
            <person name="Ramon A."/>
            <person name="Rauscher S."/>
            <person name="Record E."/>
            <person name="Riano-Pachon D.M."/>
            <person name="Robert V."/>
            <person name="Roehrig J."/>
            <person name="Ruller R."/>
            <person name="Salamov A."/>
            <person name="Salih N.S."/>
            <person name="Samson R.A."/>
            <person name="Sandor E."/>
            <person name="Sanguinetti M."/>
            <person name="Schuetze T."/>
            <person name="Sepcic K."/>
            <person name="Shelest E."/>
            <person name="Sherlock G."/>
            <person name="Sophianopoulou V."/>
            <person name="Squina F.M."/>
            <person name="Sun H."/>
            <person name="Susca A."/>
            <person name="Todd R.B."/>
            <person name="Tsang A."/>
            <person name="Unkles S.E."/>
            <person name="van de Wiele N."/>
            <person name="van Rossen-Uffink D."/>
            <person name="Oliveira J.V."/>
            <person name="Vesth T.C."/>
            <person name="Visser J."/>
            <person name="Yu J.-H."/>
            <person name="Zhou M."/>
            <person name="Andersen M.R."/>
            <person name="Archer D.B."/>
            <person name="Baker S.E."/>
            <person name="Benoit I."/>
            <person name="Brakhage A.A."/>
            <person name="Braus G.H."/>
            <person name="Fischer R."/>
            <person name="Frisvad J.C."/>
            <person name="Goldman G.H."/>
            <person name="Houbraken J."/>
            <person name="Oakley B."/>
            <person name="Pocsi I."/>
            <person name="Scazzocchio C."/>
            <person name="Seiboth B."/>
            <person name="vanKuyk P.A."/>
            <person name="Wortman J."/>
            <person name="Dyer P.S."/>
            <person name="Grigoriev I.V."/>
        </authorList>
    </citation>
    <scope>NUCLEOTIDE SEQUENCE [LARGE SCALE GENOMIC DNA]</scope>
    <source>
        <strain evidence="3">ITEM 5010</strain>
    </source>
</reference>
<dbReference type="VEuPathDB" id="FungiDB:ASPCADRAFT_131529"/>
<keyword evidence="3" id="KW-1185">Reference proteome</keyword>
<evidence type="ECO:0000313" key="2">
    <source>
        <dbReference type="EMBL" id="OOF94959.1"/>
    </source>
</evidence>
<dbReference type="InterPro" id="IPR027268">
    <property type="entry name" value="Peptidase_M4/M1_CTD_sf"/>
</dbReference>
<gene>
    <name evidence="2" type="ORF">ASPCADRAFT_131529</name>
</gene>
<organism evidence="2 3">
    <name type="scientific">Aspergillus carbonarius (strain ITEM 5010)</name>
    <dbReference type="NCBI Taxonomy" id="602072"/>
    <lineage>
        <taxon>Eukaryota</taxon>
        <taxon>Fungi</taxon>
        <taxon>Dikarya</taxon>
        <taxon>Ascomycota</taxon>
        <taxon>Pezizomycotina</taxon>
        <taxon>Eurotiomycetes</taxon>
        <taxon>Eurotiomycetidae</taxon>
        <taxon>Eurotiales</taxon>
        <taxon>Aspergillaceae</taxon>
        <taxon>Aspergillus</taxon>
        <taxon>Aspergillus subgen. Circumdati</taxon>
    </lineage>
</organism>
<dbReference type="InterPro" id="IPR007963">
    <property type="entry name" value="Peptidase_M61_catalytic"/>
</dbReference>
<dbReference type="Pfam" id="PF05299">
    <property type="entry name" value="Peptidase_M61"/>
    <property type="match status" value="1"/>
</dbReference>
<feature type="domain" description="Peptidase M61 catalytic" evidence="1">
    <location>
        <begin position="306"/>
        <end position="363"/>
    </location>
</feature>
<dbReference type="STRING" id="602072.A0A1R3RKH3"/>
<sequence length="550" mass="63027">MNRSYPSIHLRLTPHFDAHGAASGLTVCLELPHPNAQLGQPLLAFKTSQNNVPSSPLRECDIAAFDAQGPLQVLFVNGPSDVLQTVNFWCMSRRTEGNLRLVYRAFARDAMILPPLGIRVDLFRDQQGLLGAGTGFLPRYLSSQRYRNVVEWTLPPDVPAGTKCVSTFGKGPGPVSHIGPAQELYMGVYMVGPIRSYPAFPRPHIRDLGFCHWFGSLPRNIYRDMTRYNEQLVPRMVGYFQAPGETWRVFIRKGAGRHGAFTLHRCCILQYTEEIEDMPDHLLTHLFTHELVHNFSNMDAEVDGYDNKWFIEGLAEYYAALLPYRFGLRNKDYMVRHLNRSLQAYFTSPRLRMDLREAVAGDWYAAMVPYKRGCAYLMWLDGVLRRRYGSLDLRIPGPLDAIVIRMSHSRNRNRPFRAQEWIHSLGRYLDLNEIGSHFWSMLAGTPLDFDDLWCHDLPYRLVLCEHRILDFGFDITRIPYGRINGVVLNSPADLAGLHDDDVVTWTSDFVDCMGDPAQPLSVTIRRGNGVDTIQYLPRSEQKIWCWELEM</sequence>
<dbReference type="OrthoDB" id="626167at2759"/>
<accession>A0A1R3RKH3</accession>
<evidence type="ECO:0000313" key="3">
    <source>
        <dbReference type="Proteomes" id="UP000188318"/>
    </source>
</evidence>
<evidence type="ECO:0000259" key="1">
    <source>
        <dbReference type="Pfam" id="PF05299"/>
    </source>
</evidence>
<dbReference type="EMBL" id="KV907501">
    <property type="protein sequence ID" value="OOF94959.1"/>
    <property type="molecule type" value="Genomic_DNA"/>
</dbReference>
<dbReference type="Proteomes" id="UP000188318">
    <property type="component" value="Unassembled WGS sequence"/>
</dbReference>
<dbReference type="SUPFAM" id="SSF55486">
    <property type="entry name" value="Metalloproteases ('zincins'), catalytic domain"/>
    <property type="match status" value="1"/>
</dbReference>